<dbReference type="RefSeq" id="WP_102651648.1">
    <property type="nucleotide sequence ID" value="NZ_PNRF01000004.1"/>
</dbReference>
<dbReference type="AlphaFoldDB" id="A0A2N7UBK1"/>
<dbReference type="Pfam" id="PF03432">
    <property type="entry name" value="Relaxase"/>
    <property type="match status" value="1"/>
</dbReference>
<name>A0A2N7UBK1_9GAMM</name>
<accession>A0A2N7UBK1</accession>
<reference evidence="2 3" key="1">
    <citation type="submission" date="2018-01" db="EMBL/GenBank/DDBJ databases">
        <title>Halomonas endophytica sp. nov., isolated from storage liquid in the stems of Populus euphratica.</title>
        <authorList>
            <person name="Chen C."/>
        </authorList>
    </citation>
    <scope>NUCLEOTIDE SEQUENCE [LARGE SCALE GENOMIC DNA]</scope>
    <source>
        <strain evidence="2 3">MC28</strain>
    </source>
</reference>
<gene>
    <name evidence="2" type="ORF">C1H69_01465</name>
</gene>
<dbReference type="OrthoDB" id="7173932at2"/>
<evidence type="ECO:0000313" key="3">
    <source>
        <dbReference type="Proteomes" id="UP000235803"/>
    </source>
</evidence>
<dbReference type="Proteomes" id="UP000235803">
    <property type="component" value="Unassembled WGS sequence"/>
</dbReference>
<evidence type="ECO:0000313" key="2">
    <source>
        <dbReference type="EMBL" id="PMR77775.1"/>
    </source>
</evidence>
<proteinExistence type="predicted"/>
<dbReference type="InterPro" id="IPR005094">
    <property type="entry name" value="Endonuclease_MobA/VirD2"/>
</dbReference>
<keyword evidence="3" id="KW-1185">Reference proteome</keyword>
<organism evidence="2 3">
    <name type="scientific">Billgrantia endophytica</name>
    <dbReference type="NCBI Taxonomy" id="2033802"/>
    <lineage>
        <taxon>Bacteria</taxon>
        <taxon>Pseudomonadati</taxon>
        <taxon>Pseudomonadota</taxon>
        <taxon>Gammaproteobacteria</taxon>
        <taxon>Oceanospirillales</taxon>
        <taxon>Halomonadaceae</taxon>
        <taxon>Billgrantia</taxon>
    </lineage>
</organism>
<dbReference type="Gene3D" id="3.30.930.30">
    <property type="match status" value="1"/>
</dbReference>
<evidence type="ECO:0000259" key="1">
    <source>
        <dbReference type="Pfam" id="PF03432"/>
    </source>
</evidence>
<feature type="domain" description="MobA/VirD2-like nuclease" evidence="1">
    <location>
        <begin position="47"/>
        <end position="153"/>
    </location>
</feature>
<dbReference type="EMBL" id="PNRF01000004">
    <property type="protein sequence ID" value="PMR77775.1"/>
    <property type="molecule type" value="Genomic_DNA"/>
</dbReference>
<protein>
    <submittedName>
        <fullName evidence="2">DNA relaxase</fullName>
    </submittedName>
</protein>
<sequence>MDKPEVVVRIVSNAYDADQVERDLLRISKNGAVELEDESGQFSFTEDMVRDLAKYWSRFQGRQRKSTRYTINIVLSMPSGTEPQALKRAVQAFAKRQFSQNYRYVMALHTDTDNPHVQLTVRNLGHDGRRLHVKKGDPQEWREAFAAELERYGVEAKATLKATRRRQDGQSG</sequence>
<comment type="caution">
    <text evidence="2">The sequence shown here is derived from an EMBL/GenBank/DDBJ whole genome shotgun (WGS) entry which is preliminary data.</text>
</comment>